<feature type="compositionally biased region" description="Gly residues" evidence="1">
    <location>
        <begin position="399"/>
        <end position="409"/>
    </location>
</feature>
<keyword evidence="2" id="KW-1133">Transmembrane helix</keyword>
<dbReference type="EMBL" id="JACDUR010000002">
    <property type="protein sequence ID" value="MBA2890649.1"/>
    <property type="molecule type" value="Genomic_DNA"/>
</dbReference>
<dbReference type="Pfam" id="PF06772">
    <property type="entry name" value="LtrA"/>
    <property type="match status" value="1"/>
</dbReference>
<reference evidence="3 4" key="1">
    <citation type="submission" date="2020-07" db="EMBL/GenBank/DDBJ databases">
        <title>Genomic Encyclopedia of Type Strains, Phase IV (KMG-IV): sequencing the most valuable type-strain genomes for metagenomic binning, comparative biology and taxonomic classification.</title>
        <authorList>
            <person name="Goeker M."/>
        </authorList>
    </citation>
    <scope>NUCLEOTIDE SEQUENCE [LARGE SCALE GENOMIC DNA]</scope>
    <source>
        <strain evidence="3 4">DSM 45533</strain>
    </source>
</reference>
<dbReference type="Proteomes" id="UP000530928">
    <property type="component" value="Unassembled WGS sequence"/>
</dbReference>
<evidence type="ECO:0000256" key="1">
    <source>
        <dbReference type="SAM" id="MobiDB-lite"/>
    </source>
</evidence>
<comment type="caution">
    <text evidence="3">The sequence shown here is derived from an EMBL/GenBank/DDBJ whole genome shotgun (WGS) entry which is preliminary data.</text>
</comment>
<feature type="transmembrane region" description="Helical" evidence="2">
    <location>
        <begin position="244"/>
        <end position="263"/>
    </location>
</feature>
<feature type="transmembrane region" description="Helical" evidence="2">
    <location>
        <begin position="37"/>
        <end position="59"/>
    </location>
</feature>
<dbReference type="InterPro" id="IPR010640">
    <property type="entry name" value="Low_temperature_requirement_A"/>
</dbReference>
<dbReference type="PANTHER" id="PTHR36840">
    <property type="entry name" value="BLL5714 PROTEIN"/>
    <property type="match status" value="1"/>
</dbReference>
<protein>
    <submittedName>
        <fullName evidence="3">Low temperature requirement protein LtrA</fullName>
    </submittedName>
</protein>
<feature type="transmembrane region" description="Helical" evidence="2">
    <location>
        <begin position="284"/>
        <end position="306"/>
    </location>
</feature>
<accession>A0A7W0HPA0</accession>
<sequence>MSQAGERHASWLELFFDLVVVVAVAQLAHRLHHPDWAGAGLFLILFYAVWSVWVSYTLYTNVLGDKARTRSLLVGMFLIAIMAAAVPEVGNDEARDYWFIACYIACRYLAAGNFQRSGTFVAAWPSAQLGLGMAPWIASLWFDAPDRYWLWALGAAFDIYFSVQRARHPQQTRAALDHRTDEIRRRELKALQRGRRKPRHVEPARLADLDAAHLGERLGLFVIIVLGEAVMQVVIAASEVDWSTPLMLLALSGFGLVVCLWWLTLQYGLSAVPDASERGLEPYVALPAHFVMTGAIAALAAGLGLLPEHPGDPLEAGVRWALCGALAVYFLASAVVGLFNGADRRWIWLWALPTAVLPLLVGLLGAPLPAWATVACLLAAALWRVAYRPSGGSTMPSPGGTGSSPGGATGPRSDGALGPSADGATGSSPEVA</sequence>
<evidence type="ECO:0000313" key="3">
    <source>
        <dbReference type="EMBL" id="MBA2890649.1"/>
    </source>
</evidence>
<feature type="transmembrane region" description="Helical" evidence="2">
    <location>
        <begin position="346"/>
        <end position="364"/>
    </location>
</feature>
<gene>
    <name evidence="3" type="ORF">HNR30_001990</name>
</gene>
<dbReference type="AlphaFoldDB" id="A0A7W0HPA0"/>
<dbReference type="PANTHER" id="PTHR36840:SF1">
    <property type="entry name" value="BLL5714 PROTEIN"/>
    <property type="match status" value="1"/>
</dbReference>
<keyword evidence="4" id="KW-1185">Reference proteome</keyword>
<organism evidence="3 4">
    <name type="scientific">Nonomuraea soli</name>
    <dbReference type="NCBI Taxonomy" id="1032476"/>
    <lineage>
        <taxon>Bacteria</taxon>
        <taxon>Bacillati</taxon>
        <taxon>Actinomycetota</taxon>
        <taxon>Actinomycetes</taxon>
        <taxon>Streptosporangiales</taxon>
        <taxon>Streptosporangiaceae</taxon>
        <taxon>Nonomuraea</taxon>
    </lineage>
</organism>
<feature type="region of interest" description="Disordered" evidence="1">
    <location>
        <begin position="392"/>
        <end position="432"/>
    </location>
</feature>
<feature type="transmembrane region" description="Helical" evidence="2">
    <location>
        <begin position="218"/>
        <end position="238"/>
    </location>
</feature>
<dbReference type="RefSeq" id="WP_181609452.1">
    <property type="nucleotide sequence ID" value="NZ_BAABAM010000006.1"/>
</dbReference>
<keyword evidence="2" id="KW-0472">Membrane</keyword>
<feature type="transmembrane region" description="Helical" evidence="2">
    <location>
        <begin position="318"/>
        <end position="339"/>
    </location>
</feature>
<feature type="transmembrane region" description="Helical" evidence="2">
    <location>
        <begin position="121"/>
        <end position="142"/>
    </location>
</feature>
<feature type="transmembrane region" description="Helical" evidence="2">
    <location>
        <begin position="370"/>
        <end position="387"/>
    </location>
</feature>
<evidence type="ECO:0000256" key="2">
    <source>
        <dbReference type="SAM" id="Phobius"/>
    </source>
</evidence>
<proteinExistence type="predicted"/>
<keyword evidence="2" id="KW-0812">Transmembrane</keyword>
<evidence type="ECO:0000313" key="4">
    <source>
        <dbReference type="Proteomes" id="UP000530928"/>
    </source>
</evidence>
<feature type="transmembrane region" description="Helical" evidence="2">
    <location>
        <begin position="12"/>
        <end position="31"/>
    </location>
</feature>
<name>A0A7W0HPA0_9ACTN</name>
<feature type="transmembrane region" description="Helical" evidence="2">
    <location>
        <begin position="71"/>
        <end position="90"/>
    </location>
</feature>